<evidence type="ECO:0000256" key="1">
    <source>
        <dbReference type="SAM" id="Phobius"/>
    </source>
</evidence>
<reference evidence="3" key="1">
    <citation type="submission" date="2011-05" db="EMBL/GenBank/DDBJ databases">
        <authorList>
            <person name="Richards S.R."/>
            <person name="Qu J."/>
            <person name="Jiang H."/>
            <person name="Jhangiani S.N."/>
            <person name="Agravi P."/>
            <person name="Goodspeed R."/>
            <person name="Gross S."/>
            <person name="Mandapat C."/>
            <person name="Jackson L."/>
            <person name="Mathew T."/>
            <person name="Pu L."/>
            <person name="Thornton R."/>
            <person name="Saada N."/>
            <person name="Wilczek-Boney K.B."/>
            <person name="Lee S."/>
            <person name="Kovar C."/>
            <person name="Wu Y."/>
            <person name="Scherer S.E."/>
            <person name="Worley K.C."/>
            <person name="Muzny D.M."/>
            <person name="Gibbs R."/>
        </authorList>
    </citation>
    <scope>NUCLEOTIDE SEQUENCE</scope>
    <source>
        <strain evidence="3">Brora</strain>
    </source>
</reference>
<protein>
    <submittedName>
        <fullName evidence="2">Uncharacterized protein</fullName>
    </submittedName>
</protein>
<organism evidence="2 3">
    <name type="scientific">Strigamia maritima</name>
    <name type="common">European centipede</name>
    <name type="synonym">Geophilus maritimus</name>
    <dbReference type="NCBI Taxonomy" id="126957"/>
    <lineage>
        <taxon>Eukaryota</taxon>
        <taxon>Metazoa</taxon>
        <taxon>Ecdysozoa</taxon>
        <taxon>Arthropoda</taxon>
        <taxon>Myriapoda</taxon>
        <taxon>Chilopoda</taxon>
        <taxon>Pleurostigmophora</taxon>
        <taxon>Geophilomorpha</taxon>
        <taxon>Linotaeniidae</taxon>
        <taxon>Strigamia</taxon>
    </lineage>
</organism>
<dbReference type="Proteomes" id="UP000014500">
    <property type="component" value="Unassembled WGS sequence"/>
</dbReference>
<evidence type="ECO:0000313" key="2">
    <source>
        <dbReference type="EnsemblMetazoa" id="SMAR014766-PA"/>
    </source>
</evidence>
<keyword evidence="1" id="KW-0472">Membrane</keyword>
<accession>T1JLN6</accession>
<keyword evidence="3" id="KW-1185">Reference proteome</keyword>
<proteinExistence type="predicted"/>
<keyword evidence="1" id="KW-0812">Transmembrane</keyword>
<name>T1JLN6_STRMM</name>
<reference evidence="2" key="2">
    <citation type="submission" date="2015-02" db="UniProtKB">
        <authorList>
            <consortium name="EnsemblMetazoa"/>
        </authorList>
    </citation>
    <scope>IDENTIFICATION</scope>
</reference>
<feature type="transmembrane region" description="Helical" evidence="1">
    <location>
        <begin position="18"/>
        <end position="35"/>
    </location>
</feature>
<evidence type="ECO:0000313" key="3">
    <source>
        <dbReference type="Proteomes" id="UP000014500"/>
    </source>
</evidence>
<dbReference type="EMBL" id="JH431829">
    <property type="status" value="NOT_ANNOTATED_CDS"/>
    <property type="molecule type" value="Genomic_DNA"/>
</dbReference>
<sequence length="90" mass="10821">MSILFKNFSKTSFCFKKIFNFFFFLEGIFAIFSSWDDGFDFKTWKERHVFFWLLKVNFESQNFESILCTAATFLYTPCCLNYTCQSECII</sequence>
<keyword evidence="1" id="KW-1133">Transmembrane helix</keyword>
<dbReference type="HOGENOM" id="CLU_2443624_0_0_1"/>
<dbReference type="AlphaFoldDB" id="T1JLN6"/>
<dbReference type="EnsemblMetazoa" id="SMAR014766-RA">
    <property type="protein sequence ID" value="SMAR014766-PA"/>
    <property type="gene ID" value="SMAR014766"/>
</dbReference>